<dbReference type="OrthoDB" id="7266652at2"/>
<comment type="caution">
    <text evidence="2">The sequence shown here is derived from an EMBL/GenBank/DDBJ whole genome shotgun (WGS) entry which is preliminary data.</text>
</comment>
<organism evidence="2 3">
    <name type="scientific">Pontibacter diazotrophicus</name>
    <dbReference type="NCBI Taxonomy" id="1400979"/>
    <lineage>
        <taxon>Bacteria</taxon>
        <taxon>Pseudomonadati</taxon>
        <taxon>Bacteroidota</taxon>
        <taxon>Cytophagia</taxon>
        <taxon>Cytophagales</taxon>
        <taxon>Hymenobacteraceae</taxon>
        <taxon>Pontibacter</taxon>
    </lineage>
</organism>
<dbReference type="GO" id="GO:0020037">
    <property type="term" value="F:heme binding"/>
    <property type="evidence" value="ECO:0007669"/>
    <property type="project" value="InterPro"/>
</dbReference>
<dbReference type="InterPro" id="IPR024096">
    <property type="entry name" value="NO_sig/Golgi_transp_ligand-bd"/>
</dbReference>
<keyword evidence="3" id="KW-1185">Reference proteome</keyword>
<gene>
    <name evidence="2" type="ORF">DXT99_23655</name>
</gene>
<accession>A0A3D8L3L3</accession>
<dbReference type="InterPro" id="IPR038158">
    <property type="entry name" value="H-NOX_domain_sf"/>
</dbReference>
<proteinExistence type="predicted"/>
<dbReference type="Proteomes" id="UP000256708">
    <property type="component" value="Unassembled WGS sequence"/>
</dbReference>
<name>A0A3D8L3L3_9BACT</name>
<sequence length="190" mass="22046">MHTIFKDHMHGSIFVFLKRFVEYKHNYNTWIDILEEKGLQNRKASPYQMDEVYPISELVTIMAAAARQESIPYQAFQERFGEFLVPDLLLVFKRFVNPTWRTYDMLLHIGSHMHGGIRKENDNINPPPLHVTTVGKNLLIIDYQSKRRMSGFAIGIIKGLAGYFDESDRVNVASTTEPSAERVQIRVNFL</sequence>
<dbReference type="EMBL" id="QRGR01000037">
    <property type="protein sequence ID" value="RDV11903.1"/>
    <property type="molecule type" value="Genomic_DNA"/>
</dbReference>
<evidence type="ECO:0000313" key="3">
    <source>
        <dbReference type="Proteomes" id="UP000256708"/>
    </source>
</evidence>
<protein>
    <recommendedName>
        <fullName evidence="1">Heme NO-binding domain-containing protein</fullName>
    </recommendedName>
</protein>
<evidence type="ECO:0000259" key="1">
    <source>
        <dbReference type="Pfam" id="PF07700"/>
    </source>
</evidence>
<dbReference type="AlphaFoldDB" id="A0A3D8L3L3"/>
<dbReference type="SUPFAM" id="SSF111126">
    <property type="entry name" value="Ligand-binding domain in the NO signalling and Golgi transport"/>
    <property type="match status" value="1"/>
</dbReference>
<reference evidence="3" key="1">
    <citation type="submission" date="2018-08" db="EMBL/GenBank/DDBJ databases">
        <authorList>
            <person name="Liu Z.-W."/>
            <person name="Du Z.-J."/>
        </authorList>
    </citation>
    <scope>NUCLEOTIDE SEQUENCE [LARGE SCALE GENOMIC DNA]</scope>
    <source>
        <strain evidence="3">H4X</strain>
    </source>
</reference>
<dbReference type="Pfam" id="PF07700">
    <property type="entry name" value="HNOB"/>
    <property type="match status" value="1"/>
</dbReference>
<dbReference type="InterPro" id="IPR011644">
    <property type="entry name" value="Heme_NO-bd"/>
</dbReference>
<evidence type="ECO:0000313" key="2">
    <source>
        <dbReference type="EMBL" id="RDV11903.1"/>
    </source>
</evidence>
<dbReference type="Gene3D" id="3.90.1520.10">
    <property type="entry name" value="H-NOX domain"/>
    <property type="match status" value="1"/>
</dbReference>
<feature type="domain" description="Heme NO-binding" evidence="1">
    <location>
        <begin position="11"/>
        <end position="167"/>
    </location>
</feature>